<organism evidence="2">
    <name type="scientific">Arundo donax</name>
    <name type="common">Giant reed</name>
    <name type="synonym">Donax arundinaceus</name>
    <dbReference type="NCBI Taxonomy" id="35708"/>
    <lineage>
        <taxon>Eukaryota</taxon>
        <taxon>Viridiplantae</taxon>
        <taxon>Streptophyta</taxon>
        <taxon>Embryophyta</taxon>
        <taxon>Tracheophyta</taxon>
        <taxon>Spermatophyta</taxon>
        <taxon>Magnoliopsida</taxon>
        <taxon>Liliopsida</taxon>
        <taxon>Poales</taxon>
        <taxon>Poaceae</taxon>
        <taxon>PACMAD clade</taxon>
        <taxon>Arundinoideae</taxon>
        <taxon>Arundineae</taxon>
        <taxon>Arundo</taxon>
    </lineage>
</organism>
<name>A0A0A8ZYW1_ARUDO</name>
<reference evidence="2" key="2">
    <citation type="journal article" date="2015" name="Data Brief">
        <title>Shoot transcriptome of the giant reed, Arundo donax.</title>
        <authorList>
            <person name="Barrero R.A."/>
            <person name="Guerrero F.D."/>
            <person name="Moolhuijzen P."/>
            <person name="Goolsby J.A."/>
            <person name="Tidwell J."/>
            <person name="Bellgard S.E."/>
            <person name="Bellgard M.I."/>
        </authorList>
    </citation>
    <scope>NUCLEOTIDE SEQUENCE</scope>
    <source>
        <tissue evidence="2">Shoot tissue taken approximately 20 cm above the soil surface</tissue>
    </source>
</reference>
<proteinExistence type="predicted"/>
<sequence length="55" mass="6173">MQTCLRAKHDCQSPEDQVQTTSQQQSFPALSSHASCMPQVVLPRQKWKASLAYPV</sequence>
<feature type="compositionally biased region" description="Polar residues" evidence="1">
    <location>
        <begin position="14"/>
        <end position="24"/>
    </location>
</feature>
<evidence type="ECO:0000256" key="1">
    <source>
        <dbReference type="SAM" id="MobiDB-lite"/>
    </source>
</evidence>
<reference evidence="2" key="1">
    <citation type="submission" date="2014-09" db="EMBL/GenBank/DDBJ databases">
        <authorList>
            <person name="Magalhaes I.L.F."/>
            <person name="Oliveira U."/>
            <person name="Santos F.R."/>
            <person name="Vidigal T.H.D.A."/>
            <person name="Brescovit A.D."/>
            <person name="Santos A.J."/>
        </authorList>
    </citation>
    <scope>NUCLEOTIDE SEQUENCE</scope>
    <source>
        <tissue evidence="2">Shoot tissue taken approximately 20 cm above the soil surface</tissue>
    </source>
</reference>
<protein>
    <submittedName>
        <fullName evidence="2">Uncharacterized protein</fullName>
    </submittedName>
</protein>
<dbReference type="EMBL" id="GBRH01255950">
    <property type="protein sequence ID" value="JAD41945.1"/>
    <property type="molecule type" value="Transcribed_RNA"/>
</dbReference>
<feature type="region of interest" description="Disordered" evidence="1">
    <location>
        <begin position="1"/>
        <end position="24"/>
    </location>
</feature>
<evidence type="ECO:0000313" key="2">
    <source>
        <dbReference type="EMBL" id="JAD41945.1"/>
    </source>
</evidence>
<accession>A0A0A8ZYW1</accession>
<dbReference type="AlphaFoldDB" id="A0A0A8ZYW1"/>